<dbReference type="STRING" id="3708.A0A078HMR4"/>
<evidence type="ECO:0000256" key="4">
    <source>
        <dbReference type="ARBA" id="ARBA00022821"/>
    </source>
</evidence>
<dbReference type="Proteomes" id="UP000028999">
    <property type="component" value="Unassembled WGS sequence"/>
</dbReference>
<dbReference type="Pfam" id="PF00304">
    <property type="entry name" value="Gamma-thionin"/>
    <property type="match status" value="1"/>
</dbReference>
<dbReference type="PaxDb" id="3708-A0A078HMR4"/>
<dbReference type="InterPro" id="IPR003614">
    <property type="entry name" value="Knottins"/>
</dbReference>
<feature type="domain" description="Knottins-like" evidence="6">
    <location>
        <begin position="47"/>
        <end position="95"/>
    </location>
</feature>
<evidence type="ECO:0000256" key="5">
    <source>
        <dbReference type="ARBA" id="ARBA00023157"/>
    </source>
</evidence>
<evidence type="ECO:0000256" key="1">
    <source>
        <dbReference type="ARBA" id="ARBA00006722"/>
    </source>
</evidence>
<dbReference type="GO" id="GO:0050832">
    <property type="term" value="P:defense response to fungus"/>
    <property type="evidence" value="ECO:0007669"/>
    <property type="project" value="UniProtKB-KW"/>
</dbReference>
<evidence type="ECO:0000256" key="3">
    <source>
        <dbReference type="ARBA" id="ARBA00022577"/>
    </source>
</evidence>
<keyword evidence="2" id="KW-0929">Antimicrobial</keyword>
<dbReference type="GO" id="GO:0006952">
    <property type="term" value="P:defense response"/>
    <property type="evidence" value="ECO:0000318"/>
    <property type="project" value="GO_Central"/>
</dbReference>
<evidence type="ECO:0000313" key="7">
    <source>
        <dbReference type="EMBL" id="CDY38644.1"/>
    </source>
</evidence>
<evidence type="ECO:0000313" key="8">
    <source>
        <dbReference type="Proteomes" id="UP000028999"/>
    </source>
</evidence>
<dbReference type="Gramene" id="CDY38644">
    <property type="protein sequence ID" value="CDY38644"/>
    <property type="gene ID" value="GSBRNA2T00066352001"/>
</dbReference>
<dbReference type="EMBL" id="LK032428">
    <property type="protein sequence ID" value="CDY38644.1"/>
    <property type="molecule type" value="Genomic_DNA"/>
</dbReference>
<organism evidence="7 8">
    <name type="scientific">Brassica napus</name>
    <name type="common">Rape</name>
    <dbReference type="NCBI Taxonomy" id="3708"/>
    <lineage>
        <taxon>Eukaryota</taxon>
        <taxon>Viridiplantae</taxon>
        <taxon>Streptophyta</taxon>
        <taxon>Embryophyta</taxon>
        <taxon>Tracheophyta</taxon>
        <taxon>Spermatophyta</taxon>
        <taxon>Magnoliopsida</taxon>
        <taxon>eudicotyledons</taxon>
        <taxon>Gunneridae</taxon>
        <taxon>Pentapetalae</taxon>
        <taxon>rosids</taxon>
        <taxon>malvids</taxon>
        <taxon>Brassicales</taxon>
        <taxon>Brassicaceae</taxon>
        <taxon>Brassiceae</taxon>
        <taxon>Brassica</taxon>
    </lineage>
</organism>
<dbReference type="Gene3D" id="3.30.30.10">
    <property type="entry name" value="Knottin, scorpion toxin-like"/>
    <property type="match status" value="1"/>
</dbReference>
<dbReference type="AlphaFoldDB" id="A0A078HMR4"/>
<dbReference type="InterPro" id="IPR036574">
    <property type="entry name" value="Scorpion_toxin-like_sf"/>
</dbReference>
<dbReference type="GO" id="GO:0031640">
    <property type="term" value="P:killing of cells of another organism"/>
    <property type="evidence" value="ECO:0007669"/>
    <property type="project" value="UniProtKB-KW"/>
</dbReference>
<keyword evidence="5" id="KW-1015">Disulfide bond</keyword>
<proteinExistence type="inferred from homology"/>
<name>A0A078HMR4_BRANA</name>
<comment type="similarity">
    <text evidence="1">Belongs to the DEFL family.</text>
</comment>
<dbReference type="SUPFAM" id="SSF57095">
    <property type="entry name" value="Scorpion toxin-like"/>
    <property type="match status" value="1"/>
</dbReference>
<dbReference type="OMA" id="CIERENA"/>
<reference evidence="7 8" key="1">
    <citation type="journal article" date="2014" name="Science">
        <title>Plant genetics. Early allopolyploid evolution in the post-Neolithic Brassica napus oilseed genome.</title>
        <authorList>
            <person name="Chalhoub B."/>
            <person name="Denoeud F."/>
            <person name="Liu S."/>
            <person name="Parkin I.A."/>
            <person name="Tang H."/>
            <person name="Wang X."/>
            <person name="Chiquet J."/>
            <person name="Belcram H."/>
            <person name="Tong C."/>
            <person name="Samans B."/>
            <person name="Correa M."/>
            <person name="Da Silva C."/>
            <person name="Just J."/>
            <person name="Falentin C."/>
            <person name="Koh C.S."/>
            <person name="Le Clainche I."/>
            <person name="Bernard M."/>
            <person name="Bento P."/>
            <person name="Noel B."/>
            <person name="Labadie K."/>
            <person name="Alberti A."/>
            <person name="Charles M."/>
            <person name="Arnaud D."/>
            <person name="Guo H."/>
            <person name="Daviaud C."/>
            <person name="Alamery S."/>
            <person name="Jabbari K."/>
            <person name="Zhao M."/>
            <person name="Edger P.P."/>
            <person name="Chelaifa H."/>
            <person name="Tack D."/>
            <person name="Lassalle G."/>
            <person name="Mestiri I."/>
            <person name="Schnel N."/>
            <person name="Le Paslier M.C."/>
            <person name="Fan G."/>
            <person name="Renault V."/>
            <person name="Bayer P.E."/>
            <person name="Golicz A.A."/>
            <person name="Manoli S."/>
            <person name="Lee T.H."/>
            <person name="Thi V.H."/>
            <person name="Chalabi S."/>
            <person name="Hu Q."/>
            <person name="Fan C."/>
            <person name="Tollenaere R."/>
            <person name="Lu Y."/>
            <person name="Battail C."/>
            <person name="Shen J."/>
            <person name="Sidebottom C.H."/>
            <person name="Wang X."/>
            <person name="Canaguier A."/>
            <person name="Chauveau A."/>
            <person name="Berard A."/>
            <person name="Deniot G."/>
            <person name="Guan M."/>
            <person name="Liu Z."/>
            <person name="Sun F."/>
            <person name="Lim Y.P."/>
            <person name="Lyons E."/>
            <person name="Town C.D."/>
            <person name="Bancroft I."/>
            <person name="Wang X."/>
            <person name="Meng J."/>
            <person name="Ma J."/>
            <person name="Pires J.C."/>
            <person name="King G.J."/>
            <person name="Brunel D."/>
            <person name="Delourme R."/>
            <person name="Renard M."/>
            <person name="Aury J.M."/>
            <person name="Adams K.L."/>
            <person name="Batley J."/>
            <person name="Snowdon R.J."/>
            <person name="Tost J."/>
            <person name="Edwards D."/>
            <person name="Zhou Y."/>
            <person name="Hua W."/>
            <person name="Sharpe A.G."/>
            <person name="Paterson A.H."/>
            <person name="Guan C."/>
            <person name="Wincker P."/>
        </authorList>
    </citation>
    <scope>NUCLEOTIDE SEQUENCE [LARGE SCALE GENOMIC DNA]</scope>
    <source>
        <strain evidence="8">cv. Darmor-bzh</strain>
    </source>
</reference>
<protein>
    <submittedName>
        <fullName evidence="7">BnaA05g19430D protein</fullName>
    </submittedName>
</protein>
<keyword evidence="4" id="KW-0611">Plant defense</keyword>
<accession>A0A078HMR4</accession>
<dbReference type="PANTHER" id="PTHR33147:SF156">
    <property type="entry name" value="KNOTTIN SCORPION TOXIN-LIKE DOMAIN-CONTAINING PROTEIN"/>
    <property type="match status" value="1"/>
</dbReference>
<gene>
    <name evidence="7" type="primary">BnaA05g19430D</name>
    <name evidence="7" type="ORF">GSBRNA2T00066352001</name>
</gene>
<sequence length="95" mass="10567">MSYSCGIFSSRKRRKKKAKSCTLVSLLCIYFLLFSSTGLKAVVEAEVCQRYSGSWSGICLSSSNCNTQCIEREHAKYGACHSDDNGLACFCYFDC</sequence>
<keyword evidence="3" id="KW-0295">Fungicide</keyword>
<evidence type="ECO:0000256" key="2">
    <source>
        <dbReference type="ARBA" id="ARBA00022529"/>
    </source>
</evidence>
<keyword evidence="8" id="KW-1185">Reference proteome</keyword>
<dbReference type="PANTHER" id="PTHR33147">
    <property type="entry name" value="DEFENSIN-LIKE PROTEIN 1"/>
    <property type="match status" value="1"/>
</dbReference>
<evidence type="ECO:0000259" key="6">
    <source>
        <dbReference type="SMART" id="SM00505"/>
    </source>
</evidence>
<dbReference type="SMART" id="SM00505">
    <property type="entry name" value="Knot1"/>
    <property type="match status" value="1"/>
</dbReference>